<dbReference type="AlphaFoldDB" id="A0AA96X0N9"/>
<dbReference type="InterPro" id="IPR000719">
    <property type="entry name" value="Prot_kinase_dom"/>
</dbReference>
<evidence type="ECO:0000256" key="7">
    <source>
        <dbReference type="ARBA" id="ARBA00022777"/>
    </source>
</evidence>
<dbReference type="SUPFAM" id="SSF53822">
    <property type="entry name" value="Periplasmic binding protein-like I"/>
    <property type="match status" value="1"/>
</dbReference>
<dbReference type="EMBL" id="CP130144">
    <property type="protein sequence ID" value="WNZ47654.1"/>
    <property type="molecule type" value="Genomic_DNA"/>
</dbReference>
<dbReference type="Gene3D" id="3.40.50.2300">
    <property type="match status" value="2"/>
</dbReference>
<dbReference type="SMART" id="SM00220">
    <property type="entry name" value="S_TKc"/>
    <property type="match status" value="1"/>
</dbReference>
<evidence type="ECO:0000256" key="9">
    <source>
        <dbReference type="ARBA" id="ARBA00047899"/>
    </source>
</evidence>
<dbReference type="InterPro" id="IPR028082">
    <property type="entry name" value="Peripla_BP_I"/>
</dbReference>
<dbReference type="PANTHER" id="PTHR24363:SF0">
    <property type="entry name" value="SERINE_THREONINE KINASE LIKE DOMAIN CONTAINING 1"/>
    <property type="match status" value="1"/>
</dbReference>
<organism evidence="13">
    <name type="scientific">Leptolyngbya boryana CZ1</name>
    <dbReference type="NCBI Taxonomy" id="3060204"/>
    <lineage>
        <taxon>Bacteria</taxon>
        <taxon>Bacillati</taxon>
        <taxon>Cyanobacteriota</taxon>
        <taxon>Cyanophyceae</taxon>
        <taxon>Leptolyngbyales</taxon>
        <taxon>Leptolyngbyaceae</taxon>
        <taxon>Leptolyngbya group</taxon>
        <taxon>Leptolyngbya</taxon>
    </lineage>
</organism>
<evidence type="ECO:0000313" key="13">
    <source>
        <dbReference type="EMBL" id="WNZ47654.1"/>
    </source>
</evidence>
<evidence type="ECO:0000256" key="6">
    <source>
        <dbReference type="ARBA" id="ARBA00022741"/>
    </source>
</evidence>
<evidence type="ECO:0000256" key="10">
    <source>
        <dbReference type="ARBA" id="ARBA00048679"/>
    </source>
</evidence>
<evidence type="ECO:0000256" key="8">
    <source>
        <dbReference type="ARBA" id="ARBA00022840"/>
    </source>
</evidence>
<name>A0AA96X0N9_LEPBY</name>
<evidence type="ECO:0000256" key="5">
    <source>
        <dbReference type="ARBA" id="ARBA00022729"/>
    </source>
</evidence>
<dbReference type="Gene3D" id="3.30.200.20">
    <property type="entry name" value="Phosphorylase Kinase, domain 1"/>
    <property type="match status" value="1"/>
</dbReference>
<reference evidence="13" key="2">
    <citation type="submission" date="2023-07" db="EMBL/GenBank/DDBJ databases">
        <authorList>
            <person name="Bai X.-H."/>
            <person name="Wang H.-H."/>
            <person name="Wang J."/>
            <person name="Ma M.-Y."/>
            <person name="Hu H.-H."/>
            <person name="Song Z.-L."/>
            <person name="Ma H.-G."/>
            <person name="Fan Y."/>
            <person name="Du C.-Y."/>
            <person name="Xu J.-C."/>
        </authorList>
    </citation>
    <scope>NUCLEOTIDE SEQUENCE</scope>
    <source>
        <strain evidence="13">CZ1</strain>
    </source>
</reference>
<dbReference type="Pfam" id="PF00069">
    <property type="entry name" value="Pkinase"/>
    <property type="match status" value="1"/>
</dbReference>
<dbReference type="EC" id="2.7.11.1" evidence="2"/>
<keyword evidence="11" id="KW-0812">Transmembrane</keyword>
<keyword evidence="3" id="KW-0723">Serine/threonine-protein kinase</keyword>
<protein>
    <recommendedName>
        <fullName evidence="2">non-specific serine/threonine protein kinase</fullName>
        <ecNumber evidence="2">2.7.11.1</ecNumber>
    </recommendedName>
</protein>
<evidence type="ECO:0000256" key="3">
    <source>
        <dbReference type="ARBA" id="ARBA00022527"/>
    </source>
</evidence>
<feature type="transmembrane region" description="Helical" evidence="11">
    <location>
        <begin position="293"/>
        <end position="312"/>
    </location>
</feature>
<dbReference type="CDD" id="cd06268">
    <property type="entry name" value="PBP1_ABC_transporter_LIVBP-like"/>
    <property type="match status" value="1"/>
</dbReference>
<evidence type="ECO:0000259" key="12">
    <source>
        <dbReference type="PROSITE" id="PS50011"/>
    </source>
</evidence>
<dbReference type="Gene3D" id="1.10.510.10">
    <property type="entry name" value="Transferase(Phosphotransferase) domain 1"/>
    <property type="match status" value="1"/>
</dbReference>
<dbReference type="InterPro" id="IPR011009">
    <property type="entry name" value="Kinase-like_dom_sf"/>
</dbReference>
<dbReference type="GO" id="GO:0004674">
    <property type="term" value="F:protein serine/threonine kinase activity"/>
    <property type="evidence" value="ECO:0007669"/>
    <property type="project" value="UniProtKB-KW"/>
</dbReference>
<dbReference type="GO" id="GO:0005524">
    <property type="term" value="F:ATP binding"/>
    <property type="evidence" value="ECO:0007669"/>
    <property type="project" value="UniProtKB-KW"/>
</dbReference>
<dbReference type="SUPFAM" id="SSF56112">
    <property type="entry name" value="Protein kinase-like (PK-like)"/>
    <property type="match status" value="1"/>
</dbReference>
<evidence type="ECO:0000256" key="11">
    <source>
        <dbReference type="SAM" id="Phobius"/>
    </source>
</evidence>
<keyword evidence="11" id="KW-0472">Membrane</keyword>
<keyword evidence="11" id="KW-1133">Transmembrane helix</keyword>
<gene>
    <name evidence="13" type="ORF">Q2T42_07390</name>
</gene>
<feature type="domain" description="Protein kinase" evidence="12">
    <location>
        <begin position="34"/>
        <end position="286"/>
    </location>
</feature>
<dbReference type="RefSeq" id="WP_316428239.1">
    <property type="nucleotide sequence ID" value="NZ_CP130144.1"/>
</dbReference>
<keyword evidence="5" id="KW-0732">Signal</keyword>
<evidence type="ECO:0000256" key="4">
    <source>
        <dbReference type="ARBA" id="ARBA00022679"/>
    </source>
</evidence>
<dbReference type="PROSITE" id="PS50011">
    <property type="entry name" value="PROTEIN_KINASE_DOM"/>
    <property type="match status" value="1"/>
</dbReference>
<evidence type="ECO:0000256" key="2">
    <source>
        <dbReference type="ARBA" id="ARBA00012513"/>
    </source>
</evidence>
<dbReference type="CDD" id="cd14014">
    <property type="entry name" value="STKc_PknB_like"/>
    <property type="match status" value="1"/>
</dbReference>
<keyword evidence="7 13" id="KW-0418">Kinase</keyword>
<proteinExistence type="inferred from homology"/>
<comment type="similarity">
    <text evidence="1">Belongs to the leucine-binding protein family.</text>
</comment>
<keyword evidence="6" id="KW-0547">Nucleotide-binding</keyword>
<comment type="catalytic activity">
    <reaction evidence="10">
        <text>L-seryl-[protein] + ATP = O-phospho-L-seryl-[protein] + ADP + H(+)</text>
        <dbReference type="Rhea" id="RHEA:17989"/>
        <dbReference type="Rhea" id="RHEA-COMP:9863"/>
        <dbReference type="Rhea" id="RHEA-COMP:11604"/>
        <dbReference type="ChEBI" id="CHEBI:15378"/>
        <dbReference type="ChEBI" id="CHEBI:29999"/>
        <dbReference type="ChEBI" id="CHEBI:30616"/>
        <dbReference type="ChEBI" id="CHEBI:83421"/>
        <dbReference type="ChEBI" id="CHEBI:456216"/>
        <dbReference type="EC" id="2.7.11.1"/>
    </reaction>
</comment>
<comment type="catalytic activity">
    <reaction evidence="9">
        <text>L-threonyl-[protein] + ATP = O-phospho-L-threonyl-[protein] + ADP + H(+)</text>
        <dbReference type="Rhea" id="RHEA:46608"/>
        <dbReference type="Rhea" id="RHEA-COMP:11060"/>
        <dbReference type="Rhea" id="RHEA-COMP:11605"/>
        <dbReference type="ChEBI" id="CHEBI:15378"/>
        <dbReference type="ChEBI" id="CHEBI:30013"/>
        <dbReference type="ChEBI" id="CHEBI:30616"/>
        <dbReference type="ChEBI" id="CHEBI:61977"/>
        <dbReference type="ChEBI" id="CHEBI:456216"/>
        <dbReference type="EC" id="2.7.11.1"/>
    </reaction>
</comment>
<dbReference type="NCBIfam" id="NF045510">
    <property type="entry name" value="4Cys_prefix_kin"/>
    <property type="match status" value="1"/>
</dbReference>
<keyword evidence="8" id="KW-0067">ATP-binding</keyword>
<dbReference type="PANTHER" id="PTHR24363">
    <property type="entry name" value="SERINE/THREONINE PROTEIN KINASE"/>
    <property type="match status" value="1"/>
</dbReference>
<accession>A0AA96X0N9</accession>
<dbReference type="InterPro" id="IPR028081">
    <property type="entry name" value="Leu-bd"/>
</dbReference>
<keyword evidence="4" id="KW-0808">Transferase</keyword>
<dbReference type="Pfam" id="PF13458">
    <property type="entry name" value="Peripla_BP_6"/>
    <property type="match status" value="1"/>
</dbReference>
<sequence length="783" mass="87612">MLYCLNPDCQRRENSEPSETCQACQTPLLIQNRYQVTQPLCRRQYAATELFSVIDLKNPTLPLVLKTLMSKEAKVQALFQREQVLLMEVNHADIPKGHDVFSVTLVSGRVIHCLVMERIPGENLEQWMKQHSAISQSQAIDWMKQLLHTLDYIHQQNVFHRDIKPSNIMRKPDGKLTLIDFGSTRQVTDTILSDRTRTAVVSFGYTAPEQILGKAVPQSDFYALGKTFMHLLMGTNSSDQSFVPNQPISPAFHKLLRDMTAESVRDRPNSAKLILKRLRKIEREAIRKRWQQIGLGFGMGIVCGGFVMVPLMRQMNWEAERDRLFPKSTCDQIVNDRISCGEESLLRESELETFLGSRAAQTAEIKREGIQHFKNQQWQQAQQAFQTVWDQTQDPEAFIYLNNIQAITQPHSRKATISVVIPVGGGIAAMTRGMNILRGIAQAQDQAIKAGIGLRVILVDDQNDARIAQQIAKEIVRRKEILAVIGHHVSDATRAALEIYDSAGMVVISPTSTSEELATYTLKKNNIFFRTVPSDRATATFMASFLLNQTDVRTVAVFYNPDKSYSRSLAGAFKETFQALQGKVVSDEKGQFYLSCTGSTCQRPPFRLTEAMNYAKSQGAGAFVIVPDAAESQSNALIDAVDLVKSAGSNWVITGDTMAGEAQLLVPQAVDRTIIASTWEPSQNQDSSLVKFWQRSQHPISWHTYTTYNAAQVIIRAVQQGEALDRASLRQQIAAPTFSAPGATGEVRFRDGTGELQTPRITLTQVLKCDRILFQALEQSTCP</sequence>
<reference evidence="13" key="1">
    <citation type="journal article" date="2023" name="Plants (Basel)">
        <title>Genomic Analysis of Leptolyngbya boryana CZ1 Reveals Efficient Carbon Fixation Modules.</title>
        <authorList>
            <person name="Bai X."/>
            <person name="Wang H."/>
            <person name="Cheng W."/>
            <person name="Wang J."/>
            <person name="Ma M."/>
            <person name="Hu H."/>
            <person name="Song Z."/>
            <person name="Ma H."/>
            <person name="Fan Y."/>
            <person name="Du C."/>
            <person name="Xu J."/>
        </authorList>
    </citation>
    <scope>NUCLEOTIDE SEQUENCE</scope>
    <source>
        <strain evidence="13">CZ1</strain>
    </source>
</reference>
<evidence type="ECO:0000256" key="1">
    <source>
        <dbReference type="ARBA" id="ARBA00010062"/>
    </source>
</evidence>